<name>A0ABD3HJ21_9MARC</name>
<dbReference type="EMBL" id="JBJQOH010000003">
    <property type="protein sequence ID" value="KAL3690916.1"/>
    <property type="molecule type" value="Genomic_DNA"/>
</dbReference>
<keyword evidence="2" id="KW-1185">Reference proteome</keyword>
<gene>
    <name evidence="1" type="ORF">R1sor_004567</name>
</gene>
<proteinExistence type="predicted"/>
<dbReference type="AlphaFoldDB" id="A0ABD3HJ21"/>
<evidence type="ECO:0000313" key="1">
    <source>
        <dbReference type="EMBL" id="KAL3690916.1"/>
    </source>
</evidence>
<organism evidence="1 2">
    <name type="scientific">Riccia sorocarpa</name>
    <dbReference type="NCBI Taxonomy" id="122646"/>
    <lineage>
        <taxon>Eukaryota</taxon>
        <taxon>Viridiplantae</taxon>
        <taxon>Streptophyta</taxon>
        <taxon>Embryophyta</taxon>
        <taxon>Marchantiophyta</taxon>
        <taxon>Marchantiopsida</taxon>
        <taxon>Marchantiidae</taxon>
        <taxon>Marchantiales</taxon>
        <taxon>Ricciaceae</taxon>
        <taxon>Riccia</taxon>
    </lineage>
</organism>
<accession>A0ABD3HJ21</accession>
<evidence type="ECO:0008006" key="3">
    <source>
        <dbReference type="Google" id="ProtNLM"/>
    </source>
</evidence>
<protein>
    <recommendedName>
        <fullName evidence="3">Reverse transcriptase domain-containing protein</fullName>
    </recommendedName>
</protein>
<sequence length="171" mass="19439">MGFCQKFIALVQGLVENAQSVIHINGAFTKEIELERRVRQGCPIAPLLFALSTQPLMAMLKEGQVNGQIQGTEVGDSMQILEALFADDTDGCKELTRVCRRFIWGVNSEGLDKKALIAWEKLCKRKDERGPRMVSFELQSRTLKMRLVSQLLEGKELDWTHTARTMVEWKI</sequence>
<comment type="caution">
    <text evidence="1">The sequence shown here is derived from an EMBL/GenBank/DDBJ whole genome shotgun (WGS) entry which is preliminary data.</text>
</comment>
<dbReference type="Proteomes" id="UP001633002">
    <property type="component" value="Unassembled WGS sequence"/>
</dbReference>
<reference evidence="1 2" key="1">
    <citation type="submission" date="2024-09" db="EMBL/GenBank/DDBJ databases">
        <title>Chromosome-scale assembly of Riccia sorocarpa.</title>
        <authorList>
            <person name="Paukszto L."/>
        </authorList>
    </citation>
    <scope>NUCLEOTIDE SEQUENCE [LARGE SCALE GENOMIC DNA]</scope>
    <source>
        <strain evidence="1">LP-2024</strain>
        <tissue evidence="1">Aerial parts of the thallus</tissue>
    </source>
</reference>
<evidence type="ECO:0000313" key="2">
    <source>
        <dbReference type="Proteomes" id="UP001633002"/>
    </source>
</evidence>